<dbReference type="EMBL" id="JBDODL010003744">
    <property type="protein sequence ID" value="MES1922796.1"/>
    <property type="molecule type" value="Genomic_DNA"/>
</dbReference>
<feature type="non-terminal residue" evidence="2">
    <location>
        <position position="1"/>
    </location>
</feature>
<protein>
    <submittedName>
        <fullName evidence="2">Uncharacterized protein</fullName>
    </submittedName>
</protein>
<comment type="caution">
    <text evidence="2">The sequence shown here is derived from an EMBL/GenBank/DDBJ whole genome shotgun (WGS) entry which is preliminary data.</text>
</comment>
<dbReference type="Proteomes" id="UP001439008">
    <property type="component" value="Unassembled WGS sequence"/>
</dbReference>
<organism evidence="2 3">
    <name type="scientific">Bonamia ostreae</name>
    <dbReference type="NCBI Taxonomy" id="126728"/>
    <lineage>
        <taxon>Eukaryota</taxon>
        <taxon>Sar</taxon>
        <taxon>Rhizaria</taxon>
        <taxon>Endomyxa</taxon>
        <taxon>Ascetosporea</taxon>
        <taxon>Haplosporida</taxon>
        <taxon>Bonamia</taxon>
    </lineage>
</organism>
<evidence type="ECO:0000256" key="1">
    <source>
        <dbReference type="SAM" id="MobiDB-lite"/>
    </source>
</evidence>
<reference evidence="2 3" key="1">
    <citation type="journal article" date="2024" name="BMC Biol.">
        <title>Comparative genomics of Ascetosporea gives new insight into the evolutionary basis for animal parasitism in Rhizaria.</title>
        <authorList>
            <person name="Hiltunen Thoren M."/>
            <person name="Onut-Brannstrom I."/>
            <person name="Alfjorden A."/>
            <person name="Peckova H."/>
            <person name="Swords F."/>
            <person name="Hooper C."/>
            <person name="Holzer A.S."/>
            <person name="Bass D."/>
            <person name="Burki F."/>
        </authorList>
    </citation>
    <scope>NUCLEOTIDE SEQUENCE [LARGE SCALE GENOMIC DNA]</scope>
    <source>
        <strain evidence="2">20-A016</strain>
    </source>
</reference>
<proteinExistence type="predicted"/>
<feature type="region of interest" description="Disordered" evidence="1">
    <location>
        <begin position="114"/>
        <end position="157"/>
    </location>
</feature>
<sequence length="157" mass="17748">RCLKEPNKVINGITIKCDFSSRRKKTLSHQSQYQNPANYNPMYSQPPQIQQTLPPQHQTLQAPIAQEIQRHLEQLQFQQQQLVQKVNASALQSNSQNYEQPSYDAQTAYSPQNAVQGYYSGPTNRGNYAAAKRSGDGEVTTGMKREAKYYGGPVQNQ</sequence>
<accession>A0ABV2ATN2</accession>
<evidence type="ECO:0000313" key="2">
    <source>
        <dbReference type="EMBL" id="MES1922796.1"/>
    </source>
</evidence>
<evidence type="ECO:0000313" key="3">
    <source>
        <dbReference type="Proteomes" id="UP001439008"/>
    </source>
</evidence>
<keyword evidence="3" id="KW-1185">Reference proteome</keyword>
<gene>
    <name evidence="2" type="ORF">MHBO_004321</name>
</gene>
<feature type="compositionally biased region" description="Polar residues" evidence="1">
    <location>
        <begin position="114"/>
        <end position="126"/>
    </location>
</feature>
<name>A0ABV2ATN2_9EUKA</name>